<evidence type="ECO:0000313" key="9">
    <source>
        <dbReference type="EMBL" id="KAH9823736.1"/>
    </source>
</evidence>
<dbReference type="InterPro" id="IPR044086">
    <property type="entry name" value="LUC3-like"/>
</dbReference>
<dbReference type="GO" id="GO:0004029">
    <property type="term" value="F:aldehyde dehydrogenase (NAD+) activity"/>
    <property type="evidence" value="ECO:0007669"/>
    <property type="project" value="UniProtKB-EC"/>
</dbReference>
<dbReference type="InterPro" id="IPR015590">
    <property type="entry name" value="Aldehyde_DH_dom"/>
</dbReference>
<dbReference type="InterPro" id="IPR016160">
    <property type="entry name" value="Ald_DH_CS_CYS"/>
</dbReference>
<dbReference type="InterPro" id="IPR016161">
    <property type="entry name" value="Ald_DH/histidinol_DH"/>
</dbReference>
<organism evidence="9 10">
    <name type="scientific">Teratosphaeria destructans</name>
    <dbReference type="NCBI Taxonomy" id="418781"/>
    <lineage>
        <taxon>Eukaryota</taxon>
        <taxon>Fungi</taxon>
        <taxon>Dikarya</taxon>
        <taxon>Ascomycota</taxon>
        <taxon>Pezizomycotina</taxon>
        <taxon>Dothideomycetes</taxon>
        <taxon>Dothideomycetidae</taxon>
        <taxon>Mycosphaerellales</taxon>
        <taxon>Teratosphaeriaceae</taxon>
        <taxon>Teratosphaeria</taxon>
    </lineage>
</organism>
<feature type="active site" evidence="5">
    <location>
        <position position="250"/>
    </location>
</feature>
<dbReference type="EC" id="1.2.1.3" evidence="3"/>
<dbReference type="Gene3D" id="3.40.309.10">
    <property type="entry name" value="Aldehyde Dehydrogenase, Chain A, domain 2"/>
    <property type="match status" value="1"/>
</dbReference>
<keyword evidence="10" id="KW-1185">Reference proteome</keyword>
<dbReference type="InterPro" id="IPR016162">
    <property type="entry name" value="Ald_DH_N"/>
</dbReference>
<proteinExistence type="inferred from homology"/>
<feature type="region of interest" description="Disordered" evidence="7">
    <location>
        <begin position="17"/>
        <end position="43"/>
    </location>
</feature>
<dbReference type="PANTHER" id="PTHR11699">
    <property type="entry name" value="ALDEHYDE DEHYDROGENASE-RELATED"/>
    <property type="match status" value="1"/>
</dbReference>
<dbReference type="FunFam" id="3.40.605.10:FF:000007">
    <property type="entry name" value="NAD/NADP-dependent betaine aldehyde dehydrogenase"/>
    <property type="match status" value="1"/>
</dbReference>
<evidence type="ECO:0000313" key="10">
    <source>
        <dbReference type="Proteomes" id="UP001138500"/>
    </source>
</evidence>
<sequence length="684" mass="75108">MSPSKVSTISWDSFSNIIDGKPRGSQEQHRGVNPSTGEELWPVPVGNQQDVDDAVAGAQKAFESWSQLPLEKRKEYLTKFRDHYLTHVDELISLFEKETGKPHSYAAFEVNLCAGQFDWHNALDIPEERVEDDDKVLVTSYTPLGVVGAICPWNFPIYLSLGKVVPALLTGNTIIVKPSPYTPYTSLKVAEIAQDVLPPGVFQAIGGDDKLGPMLTTHPGIAKISFTGSIATGKKIMAAAASTLKRVTLELGGNDASIVCADVDIKKTAPELVMGAFQNTGQVCVATKRIFIHQDIYDEMLKEMVAFTKTIKTGAPDSGALLGPIQNKMQYEKVKTFFEDTKSNGYKFAVGEPDVAAGKGFFIQPTIIDNPPNDSRIIQEEPFGPIVPTQPWTDEEEVIKRANNTNTGLGACVWSNDVARAERIGKRLQAGSVWINSFEKPTPQAIFGGHKESGIGGEWGREGWKAYCNAHPSSNIYVSVQPGHTPTADRDEDGYRRAQHTWLISVAPHKHYIPLLPRHKAEPVHFTAEASEGSDAYHVVTRPTSGIIGTILLNEGAHGSADDIRQMLEDGLRSSGPNVPSEQTRDGAADRWIEKGIHVLQDRKVLDTFDVGEFMTFAHAYVAGRVDREGPSMVVYPKVNKNLSDMSQKHGLWLSYPTREAVREGRRSDNDEDGDTGRKYGGLM</sequence>
<evidence type="ECO:0000259" key="8">
    <source>
        <dbReference type="Pfam" id="PF00171"/>
    </source>
</evidence>
<dbReference type="Proteomes" id="UP001138500">
    <property type="component" value="Unassembled WGS sequence"/>
</dbReference>
<comment type="caution">
    <text evidence="9">The sequence shown here is derived from an EMBL/GenBank/DDBJ whole genome shotgun (WGS) entry which is preliminary data.</text>
</comment>
<evidence type="ECO:0000256" key="5">
    <source>
        <dbReference type="PROSITE-ProRule" id="PRU10007"/>
    </source>
</evidence>
<feature type="compositionally biased region" description="Basic and acidic residues" evidence="7">
    <location>
        <begin position="660"/>
        <end position="669"/>
    </location>
</feature>
<evidence type="ECO:0000256" key="6">
    <source>
        <dbReference type="RuleBase" id="RU003345"/>
    </source>
</evidence>
<evidence type="ECO:0000256" key="4">
    <source>
        <dbReference type="ARBA" id="ARBA00049194"/>
    </source>
</evidence>
<reference evidence="9 10" key="2">
    <citation type="journal article" date="2021" name="Curr. Genet.">
        <title>Genetic response to nitrogen starvation in the aggressive Eucalyptus foliar pathogen Teratosphaeria destructans.</title>
        <authorList>
            <person name="Havenga M."/>
            <person name="Wingfield B.D."/>
            <person name="Wingfield M.J."/>
            <person name="Dreyer L.L."/>
            <person name="Roets F."/>
            <person name="Aylward J."/>
        </authorList>
    </citation>
    <scope>NUCLEOTIDE SEQUENCE [LARGE SCALE GENOMIC DNA]</scope>
    <source>
        <strain evidence="9">CMW44962</strain>
    </source>
</reference>
<feature type="region of interest" description="Disordered" evidence="7">
    <location>
        <begin position="660"/>
        <end position="684"/>
    </location>
</feature>
<evidence type="ECO:0000256" key="3">
    <source>
        <dbReference type="ARBA" id="ARBA00024226"/>
    </source>
</evidence>
<dbReference type="InterPro" id="IPR029510">
    <property type="entry name" value="Ald_DH_CS_GLU"/>
</dbReference>
<evidence type="ECO:0000256" key="1">
    <source>
        <dbReference type="ARBA" id="ARBA00009986"/>
    </source>
</evidence>
<dbReference type="SUPFAM" id="SSF53720">
    <property type="entry name" value="ALDH-like"/>
    <property type="match status" value="1"/>
</dbReference>
<evidence type="ECO:0000256" key="2">
    <source>
        <dbReference type="ARBA" id="ARBA00023002"/>
    </source>
</evidence>
<comment type="similarity">
    <text evidence="1 6">Belongs to the aldehyde dehydrogenase family.</text>
</comment>
<dbReference type="AlphaFoldDB" id="A0A9W7W019"/>
<keyword evidence="2 6" id="KW-0560">Oxidoreductase</keyword>
<gene>
    <name evidence="9" type="ORF">Tdes44962_MAKER04480</name>
</gene>
<name>A0A9W7W019_9PEZI</name>
<dbReference type="FunFam" id="3.40.309.10:FF:000009">
    <property type="entry name" value="Aldehyde dehydrogenase A"/>
    <property type="match status" value="1"/>
</dbReference>
<feature type="compositionally biased region" description="Basic and acidic residues" evidence="7">
    <location>
        <begin position="20"/>
        <end position="30"/>
    </location>
</feature>
<feature type="domain" description="Aldehyde dehydrogenase" evidence="8">
    <location>
        <begin position="26"/>
        <end position="469"/>
    </location>
</feature>
<reference evidence="9 10" key="1">
    <citation type="journal article" date="2018" name="IMA Fungus">
        <title>IMA Genome-F 10: Nine draft genome sequences of Claviceps purpurea s.lat., including C. arundinis, C. humidiphila, and C. cf. spartinae, pseudomolecules for the pitch canker pathogen Fusarium circinatum, draft genome of Davidsoniella eucalypti, Grosmannia galeiformis, Quambalaria eucalypti, and Teratosphaeria destructans.</title>
        <authorList>
            <person name="Wingfield B.D."/>
            <person name="Liu M."/>
            <person name="Nguyen H.D."/>
            <person name="Lane F.A."/>
            <person name="Morgan S.W."/>
            <person name="De Vos L."/>
            <person name="Wilken P.M."/>
            <person name="Duong T.A."/>
            <person name="Aylward J."/>
            <person name="Coetzee M.P."/>
            <person name="Dadej K."/>
            <person name="De Beer Z.W."/>
            <person name="Findlay W."/>
            <person name="Havenga M."/>
            <person name="Kolarik M."/>
            <person name="Menzies J.G."/>
            <person name="Naidoo K."/>
            <person name="Pochopski O."/>
            <person name="Shoukouhi P."/>
            <person name="Santana Q.C."/>
            <person name="Seifert K.A."/>
            <person name="Soal N."/>
            <person name="Steenkamp E.T."/>
            <person name="Tatham C.T."/>
            <person name="van der Nest M.A."/>
            <person name="Wingfield M.J."/>
        </authorList>
    </citation>
    <scope>NUCLEOTIDE SEQUENCE [LARGE SCALE GENOMIC DNA]</scope>
    <source>
        <strain evidence="9">CMW44962</strain>
    </source>
</reference>
<dbReference type="EMBL" id="RIBY02002167">
    <property type="protein sequence ID" value="KAH9823736.1"/>
    <property type="molecule type" value="Genomic_DNA"/>
</dbReference>
<dbReference type="PROSITE" id="PS00070">
    <property type="entry name" value="ALDEHYDE_DEHYDR_CYS"/>
    <property type="match status" value="1"/>
</dbReference>
<dbReference type="Gene3D" id="3.40.605.10">
    <property type="entry name" value="Aldehyde Dehydrogenase, Chain A, domain 1"/>
    <property type="match status" value="1"/>
</dbReference>
<accession>A0A9W7W019</accession>
<evidence type="ECO:0000256" key="7">
    <source>
        <dbReference type="SAM" id="MobiDB-lite"/>
    </source>
</evidence>
<dbReference type="OrthoDB" id="310895at2759"/>
<comment type="catalytic activity">
    <reaction evidence="4">
        <text>an aldehyde + NAD(+) + H2O = a carboxylate + NADH + 2 H(+)</text>
        <dbReference type="Rhea" id="RHEA:16185"/>
        <dbReference type="ChEBI" id="CHEBI:15377"/>
        <dbReference type="ChEBI" id="CHEBI:15378"/>
        <dbReference type="ChEBI" id="CHEBI:17478"/>
        <dbReference type="ChEBI" id="CHEBI:29067"/>
        <dbReference type="ChEBI" id="CHEBI:57540"/>
        <dbReference type="ChEBI" id="CHEBI:57945"/>
        <dbReference type="EC" id="1.2.1.3"/>
    </reaction>
</comment>
<dbReference type="Pfam" id="PF00171">
    <property type="entry name" value="Aldedh"/>
    <property type="match status" value="1"/>
</dbReference>
<protein>
    <recommendedName>
        <fullName evidence="3">aldehyde dehydrogenase (NAD(+))</fullName>
        <ecNumber evidence="3">1.2.1.3</ecNumber>
    </recommendedName>
</protein>
<dbReference type="InterPro" id="IPR016163">
    <property type="entry name" value="Ald_DH_C"/>
</dbReference>
<dbReference type="CDD" id="cd07106">
    <property type="entry name" value="ALDH_AldA-AAD23400"/>
    <property type="match status" value="1"/>
</dbReference>
<dbReference type="PROSITE" id="PS00687">
    <property type="entry name" value="ALDEHYDE_DEHYDR_GLU"/>
    <property type="match status" value="1"/>
</dbReference>